<comment type="caution">
    <text evidence="2">The sequence shown here is derived from an EMBL/GenBank/DDBJ whole genome shotgun (WGS) entry which is preliminary data.</text>
</comment>
<keyword evidence="3" id="KW-1185">Reference proteome</keyword>
<evidence type="ECO:0000313" key="3">
    <source>
        <dbReference type="Proteomes" id="UP000587527"/>
    </source>
</evidence>
<gene>
    <name evidence="2" type="ORF">F4553_002672</name>
</gene>
<reference evidence="2 3" key="1">
    <citation type="submission" date="2020-08" db="EMBL/GenBank/DDBJ databases">
        <title>Sequencing the genomes of 1000 actinobacteria strains.</title>
        <authorList>
            <person name="Klenk H.-P."/>
        </authorList>
    </citation>
    <scope>NUCLEOTIDE SEQUENCE [LARGE SCALE GENOMIC DNA]</scope>
    <source>
        <strain evidence="2 3">DSM 45362</strain>
    </source>
</reference>
<dbReference type="PROSITE" id="PS51257">
    <property type="entry name" value="PROKAR_LIPOPROTEIN"/>
    <property type="match status" value="1"/>
</dbReference>
<feature type="signal peptide" evidence="1">
    <location>
        <begin position="1"/>
        <end position="21"/>
    </location>
</feature>
<protein>
    <recommendedName>
        <fullName evidence="4">Exo-alpha-sialidase</fullName>
    </recommendedName>
</protein>
<name>A0A841BQT9_9ACTN</name>
<organism evidence="2 3">
    <name type="scientific">Allocatelliglobosispora scoriae</name>
    <dbReference type="NCBI Taxonomy" id="643052"/>
    <lineage>
        <taxon>Bacteria</taxon>
        <taxon>Bacillati</taxon>
        <taxon>Actinomycetota</taxon>
        <taxon>Actinomycetes</taxon>
        <taxon>Micromonosporales</taxon>
        <taxon>Micromonosporaceae</taxon>
        <taxon>Allocatelliglobosispora</taxon>
    </lineage>
</organism>
<accession>A0A841BQT9</accession>
<evidence type="ECO:0000313" key="2">
    <source>
        <dbReference type="EMBL" id="MBB5869293.1"/>
    </source>
</evidence>
<dbReference type="InterPro" id="IPR036278">
    <property type="entry name" value="Sialidase_sf"/>
</dbReference>
<evidence type="ECO:0008006" key="4">
    <source>
        <dbReference type="Google" id="ProtNLM"/>
    </source>
</evidence>
<dbReference type="EMBL" id="JACHMN010000002">
    <property type="protein sequence ID" value="MBB5869293.1"/>
    <property type="molecule type" value="Genomic_DNA"/>
</dbReference>
<evidence type="ECO:0000256" key="1">
    <source>
        <dbReference type="SAM" id="SignalP"/>
    </source>
</evidence>
<dbReference type="SUPFAM" id="SSF50939">
    <property type="entry name" value="Sialidases"/>
    <property type="match status" value="1"/>
</dbReference>
<proteinExistence type="predicted"/>
<dbReference type="Proteomes" id="UP000587527">
    <property type="component" value="Unassembled WGS sequence"/>
</dbReference>
<feature type="chain" id="PRO_5038734713" description="Exo-alpha-sialidase" evidence="1">
    <location>
        <begin position="22"/>
        <end position="394"/>
    </location>
</feature>
<sequence length="394" mass="41324">MPLSRLSMAVIACAAAVLVAACESTPDGPPPPPPPPVDLAWQEVSLTVPPGPPGRLVTGDATRCGDRWYLVGAVASGAAAEPETRPAAWESADGRNWSAMTLQPLTYYGHQAMLYSVGCRDGKIAVLGAKRGGAHGNPRVTNWFLSAPHTLRQVEAAFSLFGGPVAVNVSRIDGGRDGWLISGNRTSGAAVWNSADAVDFALLEGVAPLAGVEGFDTWGSDAVWAGDRWVAVGGVLRKGRIDRDPIAWSSTDGLTWQQQEPPSTPEYEEMQRVVATDAAVVAIGLDGGSFRAWRSVDGSWRPAGRFGTTAGIRPPQALSLTVIGSKLIATTVNNVGFSAWVSEDAGDTWRQLTTPIELFAANDRSMVAAGGGGSTLLLVDDAQVSRVWMAVVTP</sequence>
<dbReference type="RefSeq" id="WP_184835828.1">
    <property type="nucleotide sequence ID" value="NZ_JACHMN010000002.1"/>
</dbReference>
<dbReference type="AlphaFoldDB" id="A0A841BQT9"/>
<keyword evidence="1" id="KW-0732">Signal</keyword>